<comment type="similarity">
    <text evidence="1 6">Belongs to the aldehyde dehydrogenase family.</text>
</comment>
<dbReference type="STRING" id="78410.A0A0P7BC54"/>
<evidence type="ECO:0000259" key="8">
    <source>
        <dbReference type="Pfam" id="PF00171"/>
    </source>
</evidence>
<dbReference type="Gene3D" id="3.40.309.10">
    <property type="entry name" value="Aldehyde Dehydrogenase, Chain A, domain 2"/>
    <property type="match status" value="1"/>
</dbReference>
<protein>
    <recommendedName>
        <fullName evidence="3">aldehyde dehydrogenase (NAD(+))</fullName>
        <ecNumber evidence="3">1.2.1.3</ecNumber>
    </recommendedName>
</protein>
<organism evidence="9 10">
    <name type="scientific">Neonectria ditissima</name>
    <dbReference type="NCBI Taxonomy" id="78410"/>
    <lineage>
        <taxon>Eukaryota</taxon>
        <taxon>Fungi</taxon>
        <taxon>Dikarya</taxon>
        <taxon>Ascomycota</taxon>
        <taxon>Pezizomycotina</taxon>
        <taxon>Sordariomycetes</taxon>
        <taxon>Hypocreomycetidae</taxon>
        <taxon>Hypocreales</taxon>
        <taxon>Nectriaceae</taxon>
        <taxon>Neonectria</taxon>
    </lineage>
</organism>
<dbReference type="Pfam" id="PF00171">
    <property type="entry name" value="Aldedh"/>
    <property type="match status" value="1"/>
</dbReference>
<evidence type="ECO:0000313" key="9">
    <source>
        <dbReference type="EMBL" id="KPM38005.1"/>
    </source>
</evidence>
<feature type="region of interest" description="Disordered" evidence="7">
    <location>
        <begin position="1"/>
        <end position="31"/>
    </location>
</feature>
<comment type="catalytic activity">
    <reaction evidence="4">
        <text>an aldehyde + NAD(+) + H2O = a carboxylate + NADH + 2 H(+)</text>
        <dbReference type="Rhea" id="RHEA:16185"/>
        <dbReference type="ChEBI" id="CHEBI:15377"/>
        <dbReference type="ChEBI" id="CHEBI:15378"/>
        <dbReference type="ChEBI" id="CHEBI:17478"/>
        <dbReference type="ChEBI" id="CHEBI:29067"/>
        <dbReference type="ChEBI" id="CHEBI:57540"/>
        <dbReference type="ChEBI" id="CHEBI:57945"/>
        <dbReference type="EC" id="1.2.1.3"/>
    </reaction>
</comment>
<sequence length="509" mass="54045">MTFSTEIHTFHSGRPQPESSSSASTFTSVDPSTAKPLATIYTTTPDQLNDTVAAAQAAFPAWSQTPAPRRAEILLRAAAILRERNDQLALTETLDTGKALSETTTVDVVTGADVLEYYGHLAAGSLPGHHTRLRADAFVLTSHEPLGVCAGIGAWNYPIQIALWKSAPCLAAGNCMVYKPSEVTPLHANALAEIYIEAGVPPGVFNVVYGDGLSVGAPLVAHDSIAKVSFTGQVSTGSKVASEAAKGMKGITMELGGKSPLVILPDADADEAADVAMVANFFSTGQVCTNGTRVFVPDTLLSKVETALVERCREGIRMGLPQGENSNFGPMVSAAQQEKVKMYIRHGQEVDKARVLYDGAQDAQKTLPTAEGFWVPPVIFTDCTDDMRIVREEIFGPVMCILPYKTRGMDPEDYLPPLITRANDTPMGLAAGVVSSDVGLAQDVVKKLDAGITWINTWGESPAEMPVGGWKMSGVGVENGVEGIRAYMRTKSTLVQLGKGACKGVFAKL</sequence>
<dbReference type="PROSITE" id="PS00687">
    <property type="entry name" value="ALDEHYDE_DEHYDR_GLU"/>
    <property type="match status" value="1"/>
</dbReference>
<dbReference type="FunFam" id="3.40.605.10:FF:000007">
    <property type="entry name" value="NAD/NADP-dependent betaine aldehyde dehydrogenase"/>
    <property type="match status" value="1"/>
</dbReference>
<dbReference type="InterPro" id="IPR016163">
    <property type="entry name" value="Ald_DH_C"/>
</dbReference>
<keyword evidence="10" id="KW-1185">Reference proteome</keyword>
<dbReference type="NCBIfam" id="NF009725">
    <property type="entry name" value="PRK13252.1"/>
    <property type="match status" value="1"/>
</dbReference>
<evidence type="ECO:0000256" key="3">
    <source>
        <dbReference type="ARBA" id="ARBA00024226"/>
    </source>
</evidence>
<comment type="caution">
    <text evidence="9">The sequence shown here is derived from an EMBL/GenBank/DDBJ whole genome shotgun (WGS) entry which is preliminary data.</text>
</comment>
<dbReference type="AlphaFoldDB" id="A0A0P7BC54"/>
<evidence type="ECO:0000256" key="1">
    <source>
        <dbReference type="ARBA" id="ARBA00009986"/>
    </source>
</evidence>
<proteinExistence type="inferred from homology"/>
<dbReference type="Gene3D" id="3.40.605.10">
    <property type="entry name" value="Aldehyde Dehydrogenase, Chain A, domain 1"/>
    <property type="match status" value="1"/>
</dbReference>
<keyword evidence="2 6" id="KW-0560">Oxidoreductase</keyword>
<evidence type="ECO:0000256" key="5">
    <source>
        <dbReference type="PROSITE-ProRule" id="PRU10007"/>
    </source>
</evidence>
<feature type="active site" evidence="5">
    <location>
        <position position="254"/>
    </location>
</feature>
<dbReference type="InterPro" id="IPR029510">
    <property type="entry name" value="Ald_DH_CS_GLU"/>
</dbReference>
<name>A0A0P7BC54_9HYPO</name>
<dbReference type="PANTHER" id="PTHR11699">
    <property type="entry name" value="ALDEHYDE DEHYDROGENASE-RELATED"/>
    <property type="match status" value="1"/>
</dbReference>
<dbReference type="GO" id="GO:0004029">
    <property type="term" value="F:aldehyde dehydrogenase (NAD+) activity"/>
    <property type="evidence" value="ECO:0007669"/>
    <property type="project" value="UniProtKB-EC"/>
</dbReference>
<dbReference type="InterPro" id="IPR016161">
    <property type="entry name" value="Ald_DH/histidinol_DH"/>
</dbReference>
<evidence type="ECO:0000256" key="2">
    <source>
        <dbReference type="ARBA" id="ARBA00023002"/>
    </source>
</evidence>
<evidence type="ECO:0000313" key="10">
    <source>
        <dbReference type="Proteomes" id="UP000050424"/>
    </source>
</evidence>
<gene>
    <name evidence="9" type="ORF">AK830_g8561</name>
</gene>
<dbReference type="InterPro" id="IPR015590">
    <property type="entry name" value="Aldehyde_DH_dom"/>
</dbReference>
<dbReference type="InterPro" id="IPR016160">
    <property type="entry name" value="Ald_DH_CS_CYS"/>
</dbReference>
<feature type="compositionally biased region" description="Low complexity" evidence="7">
    <location>
        <begin position="12"/>
        <end position="31"/>
    </location>
</feature>
<dbReference type="InterPro" id="IPR016162">
    <property type="entry name" value="Ald_DH_N"/>
</dbReference>
<evidence type="ECO:0000256" key="7">
    <source>
        <dbReference type="SAM" id="MobiDB-lite"/>
    </source>
</evidence>
<evidence type="ECO:0000256" key="6">
    <source>
        <dbReference type="RuleBase" id="RU003345"/>
    </source>
</evidence>
<dbReference type="EMBL" id="LKCW01000147">
    <property type="protein sequence ID" value="KPM38005.1"/>
    <property type="molecule type" value="Genomic_DNA"/>
</dbReference>
<accession>A0A0P7BC54</accession>
<reference evidence="9 10" key="1">
    <citation type="submission" date="2015-09" db="EMBL/GenBank/DDBJ databases">
        <title>Draft genome of a European isolate of the apple canker pathogen Neonectria ditissima.</title>
        <authorList>
            <person name="Gomez-Cortecero A."/>
            <person name="Harrison R.J."/>
            <person name="Armitage A.D."/>
        </authorList>
    </citation>
    <scope>NUCLEOTIDE SEQUENCE [LARGE SCALE GENOMIC DNA]</scope>
    <source>
        <strain evidence="9 10">R09/05</strain>
    </source>
</reference>
<dbReference type="OrthoDB" id="310895at2759"/>
<evidence type="ECO:0000256" key="4">
    <source>
        <dbReference type="ARBA" id="ARBA00049194"/>
    </source>
</evidence>
<dbReference type="PROSITE" id="PS00070">
    <property type="entry name" value="ALDEHYDE_DEHYDR_CYS"/>
    <property type="match status" value="1"/>
</dbReference>
<dbReference type="Proteomes" id="UP000050424">
    <property type="component" value="Unassembled WGS sequence"/>
</dbReference>
<feature type="domain" description="Aldehyde dehydrogenase" evidence="8">
    <location>
        <begin position="21"/>
        <end position="492"/>
    </location>
</feature>
<dbReference type="SUPFAM" id="SSF53720">
    <property type="entry name" value="ALDH-like"/>
    <property type="match status" value="1"/>
</dbReference>
<dbReference type="EC" id="1.2.1.3" evidence="3"/>